<organism evidence="1 2">
    <name type="scientific">Methanothermobacter wolfeii</name>
    <name type="common">Methanobacterium wolfei</name>
    <dbReference type="NCBI Taxonomy" id="145261"/>
    <lineage>
        <taxon>Archaea</taxon>
        <taxon>Methanobacteriati</taxon>
        <taxon>Methanobacteriota</taxon>
        <taxon>Methanomada group</taxon>
        <taxon>Methanobacteria</taxon>
        <taxon>Methanobacteriales</taxon>
        <taxon>Methanobacteriaceae</taxon>
        <taxon>Methanothermobacter</taxon>
    </lineage>
</organism>
<evidence type="ECO:0000313" key="1">
    <source>
        <dbReference type="EMBL" id="MEJ8542534.1"/>
    </source>
</evidence>
<keyword evidence="2" id="KW-1185">Reference proteome</keyword>
<accession>A0ABU8TVA2</accession>
<gene>
    <name evidence="1" type="ORF">U2150_03385</name>
</gene>
<proteinExistence type="predicted"/>
<dbReference type="RefSeq" id="WP_340222381.1">
    <property type="nucleotide sequence ID" value="NZ_JAXUHJ010000008.1"/>
</dbReference>
<protein>
    <submittedName>
        <fullName evidence="1">Uncharacterized protein</fullName>
    </submittedName>
</protein>
<dbReference type="EMBL" id="JAXUHJ010000008">
    <property type="protein sequence ID" value="MEJ8542534.1"/>
    <property type="molecule type" value="Genomic_DNA"/>
</dbReference>
<name>A0ABU8TVA2_METWO</name>
<evidence type="ECO:0000313" key="2">
    <source>
        <dbReference type="Proteomes" id="UP001369247"/>
    </source>
</evidence>
<dbReference type="Proteomes" id="UP001369247">
    <property type="component" value="Unassembled WGS sequence"/>
</dbReference>
<sequence length="183" mass="19577">MKHLQWLVFVLTVILSAGSLAPVFAAASPSSTQELQAEVEPTIVIGAFWQGGANNSTIYLLNLMADGQEYFWEGGSDGEQVRHSSNVEIDLYVRASGNLANGTNSITLSNLKYADYDAGVEKTAFTTSYVLVKEEWAVPNIGGELVIPVDLYLTVPFATPPGTYVTTIYHAAVQTGSTAPTSP</sequence>
<comment type="caution">
    <text evidence="1">The sequence shown here is derived from an EMBL/GenBank/DDBJ whole genome shotgun (WGS) entry which is preliminary data.</text>
</comment>
<reference evidence="1 2" key="1">
    <citation type="submission" date="2023-12" db="EMBL/GenBank/DDBJ databases">
        <title>Phenotypic and Genomic Characterization of Methanothermobacter wolfeii Strain BSEL, a CO2-Capturing Archaeon with Minimal Nutrient Requirements.</title>
        <authorList>
            <person name="Ale Enriquez F."/>
            <person name="Ahring B.K."/>
        </authorList>
    </citation>
    <scope>NUCLEOTIDE SEQUENCE [LARGE SCALE GENOMIC DNA]</scope>
    <source>
        <strain evidence="1 2">BSEL-1</strain>
    </source>
</reference>